<comment type="caution">
    <text evidence="1">The sequence shown here is derived from an EMBL/GenBank/DDBJ whole genome shotgun (WGS) entry which is preliminary data.</text>
</comment>
<sequence length="660" mass="75887">MEALDSWKLNINNFYPVGLKHYGNDKTSLVLIWSSNLLCTKKFRSFTNAIERNLPPDKDQVRQIDDIISNVITNTLESVILTEDSTLKYFETPKVLRNVDYVTRIKAICTSKQGFVILHLNDDGDIQIILHPDSFPCPPERLRYFDISFDKSYCQTTWNEAQFNIVTLQPDPDRPAFFNALRKCPGEQYVPSDTFIFFSINNTLLSLVEEANDYGYHQVHTHSSIIRGIHASKDLNSIYVLLESGVVDVIYSCEILGVTKTSSLYFMHDVGAYDLCDDIFVYSDGFQVFMGRIEYSTTTRTFGSSQKSIPLPGIVAFTIVKASKTAICLSENKMFYKIRYSNEESESIQSEKVVMLPVSEFLEKAENTTVDIQRLVDCYDSIRIELLTQHKMFEALALRYNYRNEKSVLRFPFTSKVKIYRTAPDLPATAIYPTNLGVSDTGCYLHIQIQPHRYGKVFSSNIWCLNVHYETASQNFSTSYRLVNEDFSEPLDLLIKLENRNHIIPPRVDICLRTSVQVGEDVICLTFPVHTDVIDFTKAMKLSNKIRPNNPTIHRNCKLNFNDRQQLTYQINLSKPISLNEILRSVDSQFEFKGNECFVSFFNNYLELTVDETLTKICLKSLDAATMFHVKKVIFERLRLDCNLAEDHCHKYAEVIVLSS</sequence>
<proteinExistence type="predicted"/>
<protein>
    <submittedName>
        <fullName evidence="1">Uncharacterized protein</fullName>
    </submittedName>
</protein>
<evidence type="ECO:0000313" key="1">
    <source>
        <dbReference type="EMBL" id="KAJ6648797.1"/>
    </source>
</evidence>
<reference evidence="1" key="1">
    <citation type="submission" date="2022-07" db="EMBL/GenBank/DDBJ databases">
        <authorList>
            <person name="Trinca V."/>
            <person name="Uliana J.V.C."/>
            <person name="Torres T.T."/>
            <person name="Ward R.J."/>
            <person name="Monesi N."/>
        </authorList>
    </citation>
    <scope>NUCLEOTIDE SEQUENCE</scope>
    <source>
        <strain evidence="1">HSMRA1968</strain>
        <tissue evidence="1">Whole embryos</tissue>
    </source>
</reference>
<accession>A0A9Q0NEF5</accession>
<gene>
    <name evidence="1" type="ORF">Bhyg_04029</name>
</gene>
<evidence type="ECO:0000313" key="2">
    <source>
        <dbReference type="Proteomes" id="UP001151699"/>
    </source>
</evidence>
<dbReference type="AlphaFoldDB" id="A0A9Q0NEF5"/>
<organism evidence="1 2">
    <name type="scientific">Pseudolycoriella hygida</name>
    <dbReference type="NCBI Taxonomy" id="35572"/>
    <lineage>
        <taxon>Eukaryota</taxon>
        <taxon>Metazoa</taxon>
        <taxon>Ecdysozoa</taxon>
        <taxon>Arthropoda</taxon>
        <taxon>Hexapoda</taxon>
        <taxon>Insecta</taxon>
        <taxon>Pterygota</taxon>
        <taxon>Neoptera</taxon>
        <taxon>Endopterygota</taxon>
        <taxon>Diptera</taxon>
        <taxon>Nematocera</taxon>
        <taxon>Sciaroidea</taxon>
        <taxon>Sciaridae</taxon>
        <taxon>Pseudolycoriella</taxon>
    </lineage>
</organism>
<name>A0A9Q0NEF5_9DIPT</name>
<keyword evidence="2" id="KW-1185">Reference proteome</keyword>
<dbReference type="Proteomes" id="UP001151699">
    <property type="component" value="Chromosome A"/>
</dbReference>
<dbReference type="OrthoDB" id="7765038at2759"/>
<dbReference type="EMBL" id="WJQU01000001">
    <property type="protein sequence ID" value="KAJ6648797.1"/>
    <property type="molecule type" value="Genomic_DNA"/>
</dbReference>